<proteinExistence type="predicted"/>
<dbReference type="AlphaFoldDB" id="W9XB64"/>
<name>W9XB64_9EURO</name>
<keyword evidence="2" id="KW-1133">Transmembrane helix</keyword>
<evidence type="ECO:0000313" key="4">
    <source>
        <dbReference type="Proteomes" id="UP000019471"/>
    </source>
</evidence>
<dbReference type="OrthoDB" id="4188781at2759"/>
<gene>
    <name evidence="3" type="ORF">A1O5_02460</name>
</gene>
<reference evidence="3 4" key="1">
    <citation type="submission" date="2013-03" db="EMBL/GenBank/DDBJ databases">
        <title>The Genome Sequence of Cladophialophora psammophila CBS 110553.</title>
        <authorList>
            <consortium name="The Broad Institute Genomics Platform"/>
            <person name="Cuomo C."/>
            <person name="de Hoog S."/>
            <person name="Gorbushina A."/>
            <person name="Walker B."/>
            <person name="Young S.K."/>
            <person name="Zeng Q."/>
            <person name="Gargeya S."/>
            <person name="Fitzgerald M."/>
            <person name="Haas B."/>
            <person name="Abouelleil A."/>
            <person name="Allen A.W."/>
            <person name="Alvarado L."/>
            <person name="Arachchi H.M."/>
            <person name="Berlin A.M."/>
            <person name="Chapman S.B."/>
            <person name="Gainer-Dewar J."/>
            <person name="Goldberg J."/>
            <person name="Griggs A."/>
            <person name="Gujja S."/>
            <person name="Hansen M."/>
            <person name="Howarth C."/>
            <person name="Imamovic A."/>
            <person name="Ireland A."/>
            <person name="Larimer J."/>
            <person name="McCowan C."/>
            <person name="Murphy C."/>
            <person name="Pearson M."/>
            <person name="Poon T.W."/>
            <person name="Priest M."/>
            <person name="Roberts A."/>
            <person name="Saif S."/>
            <person name="Shea T."/>
            <person name="Sisk P."/>
            <person name="Sykes S."/>
            <person name="Wortman J."/>
            <person name="Nusbaum C."/>
            <person name="Birren B."/>
        </authorList>
    </citation>
    <scope>NUCLEOTIDE SEQUENCE [LARGE SCALE GENOMIC DNA]</scope>
    <source>
        <strain evidence="3 4">CBS 110553</strain>
    </source>
</reference>
<feature type="region of interest" description="Disordered" evidence="1">
    <location>
        <begin position="276"/>
        <end position="381"/>
    </location>
</feature>
<evidence type="ECO:0000256" key="2">
    <source>
        <dbReference type="SAM" id="Phobius"/>
    </source>
</evidence>
<comment type="caution">
    <text evidence="3">The sequence shown here is derived from an EMBL/GenBank/DDBJ whole genome shotgun (WGS) entry which is preliminary data.</text>
</comment>
<dbReference type="Proteomes" id="UP000019471">
    <property type="component" value="Unassembled WGS sequence"/>
</dbReference>
<keyword evidence="2" id="KW-0472">Membrane</keyword>
<feature type="compositionally biased region" description="Polar residues" evidence="1">
    <location>
        <begin position="212"/>
        <end position="224"/>
    </location>
</feature>
<dbReference type="GeneID" id="19187193"/>
<feature type="compositionally biased region" description="Pro residues" evidence="1">
    <location>
        <begin position="366"/>
        <end position="376"/>
    </location>
</feature>
<dbReference type="eggNOG" id="ENOG502S6ST">
    <property type="taxonomic scope" value="Eukaryota"/>
</dbReference>
<keyword evidence="2" id="KW-0812">Transmembrane</keyword>
<feature type="transmembrane region" description="Helical" evidence="2">
    <location>
        <begin position="83"/>
        <end position="108"/>
    </location>
</feature>
<organism evidence="3 4">
    <name type="scientific">Cladophialophora psammophila CBS 110553</name>
    <dbReference type="NCBI Taxonomy" id="1182543"/>
    <lineage>
        <taxon>Eukaryota</taxon>
        <taxon>Fungi</taxon>
        <taxon>Dikarya</taxon>
        <taxon>Ascomycota</taxon>
        <taxon>Pezizomycotina</taxon>
        <taxon>Eurotiomycetes</taxon>
        <taxon>Chaetothyriomycetidae</taxon>
        <taxon>Chaetothyriales</taxon>
        <taxon>Herpotrichiellaceae</taxon>
        <taxon>Cladophialophora</taxon>
    </lineage>
</organism>
<sequence>MERHVRISAVAGLAGILGIVGSVLNIIFATNITSAPILSGLRDLLYVAFVLSLINLASLAYFGTLYVRKPHSQAQGSQPKSWALVHGGVISAAVNAIISGITLVWLAVRRSDLPTKILRTSLATLLGIWFATWAISALVQLGLYFLLASWTKNALKTARASGLDLGFGLRAPSVSTIKRPNTQQTDRSFASQELTLNSPPRTPVSRGESSTRRSSATKVGTGSLRTKLARRSSRSSFECLPFPAGEAMFIDSAFDGWDTSSVHQEMRVVIHSSPPVVRGGLETIPGSRPESPANALDGPFLPEPRSPTSSSPPHAASSDTTTAFGWSSSPRQPRSSPPSSPVNFSRPTSCPTSRPSSSHVGKPLPLLLPPPPPPSKPGKVDVPMEEELIHPLFRPNSPRPPPIAIASTVVTASPVANTTITPRTLARLRSNSHPASGHLKAVPSSVDESETESVEQFLPDSPTLGSPSLGSPGPSIVDDADLPPILPGFVLSASSRTSLVGYGKRKSVKKDRPRSQVSTGSRVSQVMI</sequence>
<dbReference type="STRING" id="1182543.W9XB64"/>
<evidence type="ECO:0000256" key="1">
    <source>
        <dbReference type="SAM" id="MobiDB-lite"/>
    </source>
</evidence>
<feature type="transmembrane region" description="Helical" evidence="2">
    <location>
        <begin position="7"/>
        <end position="32"/>
    </location>
</feature>
<feature type="region of interest" description="Disordered" evidence="1">
    <location>
        <begin position="499"/>
        <end position="528"/>
    </location>
</feature>
<feature type="region of interest" description="Disordered" evidence="1">
    <location>
        <begin position="176"/>
        <end position="227"/>
    </location>
</feature>
<feature type="compositionally biased region" description="Low complexity" evidence="1">
    <location>
        <begin position="341"/>
        <end position="358"/>
    </location>
</feature>
<feature type="compositionally biased region" description="Polar residues" evidence="1">
    <location>
        <begin position="515"/>
        <end position="528"/>
    </location>
</feature>
<feature type="transmembrane region" description="Helical" evidence="2">
    <location>
        <begin position="128"/>
        <end position="147"/>
    </location>
</feature>
<feature type="compositionally biased region" description="Basic residues" evidence="1">
    <location>
        <begin position="503"/>
        <end position="512"/>
    </location>
</feature>
<keyword evidence="4" id="KW-1185">Reference proteome</keyword>
<dbReference type="HOGENOM" id="CLU_533152_0_0_1"/>
<dbReference type="RefSeq" id="XP_007741266.1">
    <property type="nucleotide sequence ID" value="XM_007743076.1"/>
</dbReference>
<feature type="transmembrane region" description="Helical" evidence="2">
    <location>
        <begin position="44"/>
        <end position="62"/>
    </location>
</feature>
<feature type="compositionally biased region" description="Low complexity" evidence="1">
    <location>
        <begin position="306"/>
        <end position="334"/>
    </location>
</feature>
<dbReference type="EMBL" id="AMGX01000003">
    <property type="protein sequence ID" value="EXJ74166.1"/>
    <property type="molecule type" value="Genomic_DNA"/>
</dbReference>
<evidence type="ECO:0000313" key="3">
    <source>
        <dbReference type="EMBL" id="EXJ74166.1"/>
    </source>
</evidence>
<feature type="compositionally biased region" description="Polar residues" evidence="1">
    <location>
        <begin position="176"/>
        <end position="199"/>
    </location>
</feature>
<feature type="compositionally biased region" description="Low complexity" evidence="1">
    <location>
        <begin position="454"/>
        <end position="475"/>
    </location>
</feature>
<protein>
    <submittedName>
        <fullName evidence="3">Uncharacterized protein</fullName>
    </submittedName>
</protein>
<accession>W9XB64</accession>
<feature type="region of interest" description="Disordered" evidence="1">
    <location>
        <begin position="421"/>
        <end position="480"/>
    </location>
</feature>